<keyword evidence="3 5" id="KW-1133">Transmembrane helix</keyword>
<dbReference type="Gene3D" id="1.20.1250.20">
    <property type="entry name" value="MFS general substrate transporter like domains"/>
    <property type="match status" value="1"/>
</dbReference>
<keyword evidence="8" id="KW-1185">Reference proteome</keyword>
<dbReference type="AlphaFoldDB" id="A0A9W8WBX0"/>
<feature type="non-terminal residue" evidence="7">
    <location>
        <position position="1"/>
    </location>
</feature>
<organism evidence="7 8">
    <name type="scientific">Fusarium piperis</name>
    <dbReference type="NCBI Taxonomy" id="1435070"/>
    <lineage>
        <taxon>Eukaryota</taxon>
        <taxon>Fungi</taxon>
        <taxon>Dikarya</taxon>
        <taxon>Ascomycota</taxon>
        <taxon>Pezizomycotina</taxon>
        <taxon>Sordariomycetes</taxon>
        <taxon>Hypocreomycetidae</taxon>
        <taxon>Hypocreales</taxon>
        <taxon>Nectriaceae</taxon>
        <taxon>Fusarium</taxon>
        <taxon>Fusarium solani species complex</taxon>
    </lineage>
</organism>
<evidence type="ECO:0000256" key="2">
    <source>
        <dbReference type="ARBA" id="ARBA00022692"/>
    </source>
</evidence>
<evidence type="ECO:0000313" key="7">
    <source>
        <dbReference type="EMBL" id="KAJ4319253.1"/>
    </source>
</evidence>
<dbReference type="OrthoDB" id="2544694at2759"/>
<dbReference type="GO" id="GO:0016020">
    <property type="term" value="C:membrane"/>
    <property type="evidence" value="ECO:0007669"/>
    <property type="project" value="UniProtKB-SubCell"/>
</dbReference>
<dbReference type="Pfam" id="PF00083">
    <property type="entry name" value="Sugar_tr"/>
    <property type="match status" value="1"/>
</dbReference>
<dbReference type="SUPFAM" id="SSF103473">
    <property type="entry name" value="MFS general substrate transporter"/>
    <property type="match status" value="1"/>
</dbReference>
<dbReference type="InterPro" id="IPR005828">
    <property type="entry name" value="MFS_sugar_transport-like"/>
</dbReference>
<gene>
    <name evidence="7" type="ORF">N0V84_006444</name>
</gene>
<reference evidence="7" key="1">
    <citation type="submission" date="2022-10" db="EMBL/GenBank/DDBJ databases">
        <title>Tapping the CABI collections for fungal endophytes: first genome assemblies for Collariella, Neodidymelliopsis, Ascochyta clinopodiicola, Didymella pomorum, Didymosphaeria variabile, Neocosmospora piperis and Neocucurbitaria cava.</title>
        <authorList>
            <person name="Hill R."/>
        </authorList>
    </citation>
    <scope>NUCLEOTIDE SEQUENCE</scope>
    <source>
        <strain evidence="7">IMI 366586</strain>
    </source>
</reference>
<comment type="caution">
    <text evidence="7">The sequence shown here is derived from an EMBL/GenBank/DDBJ whole genome shotgun (WGS) entry which is preliminary data.</text>
</comment>
<evidence type="ECO:0000313" key="8">
    <source>
        <dbReference type="Proteomes" id="UP001140502"/>
    </source>
</evidence>
<feature type="domain" description="Major facilitator superfamily (MFS) profile" evidence="6">
    <location>
        <begin position="1"/>
        <end position="75"/>
    </location>
</feature>
<evidence type="ECO:0000259" key="6">
    <source>
        <dbReference type="PROSITE" id="PS50850"/>
    </source>
</evidence>
<evidence type="ECO:0000256" key="4">
    <source>
        <dbReference type="ARBA" id="ARBA00023136"/>
    </source>
</evidence>
<keyword evidence="4 5" id="KW-0472">Membrane</keyword>
<accession>A0A9W8WBX0</accession>
<evidence type="ECO:0000256" key="5">
    <source>
        <dbReference type="SAM" id="Phobius"/>
    </source>
</evidence>
<comment type="subcellular location">
    <subcellularLocation>
        <location evidence="1">Membrane</location>
        <topology evidence="1">Multi-pass membrane protein</topology>
    </subcellularLocation>
</comment>
<proteinExistence type="predicted"/>
<keyword evidence="2 5" id="KW-0812">Transmembrane</keyword>
<protein>
    <recommendedName>
        <fullName evidence="6">Major facilitator superfamily (MFS) profile domain-containing protein</fullName>
    </recommendedName>
</protein>
<name>A0A9W8WBX0_9HYPO</name>
<evidence type="ECO:0000256" key="1">
    <source>
        <dbReference type="ARBA" id="ARBA00004141"/>
    </source>
</evidence>
<dbReference type="InterPro" id="IPR020846">
    <property type="entry name" value="MFS_dom"/>
</dbReference>
<dbReference type="PROSITE" id="PS50850">
    <property type="entry name" value="MFS"/>
    <property type="match status" value="1"/>
</dbReference>
<dbReference type="GO" id="GO:0022857">
    <property type="term" value="F:transmembrane transporter activity"/>
    <property type="evidence" value="ECO:0007669"/>
    <property type="project" value="InterPro"/>
</dbReference>
<sequence length="75" mass="8174">NSLGSVGQIIGMVTLPFITDRFGRTVSIYWYWLLLAISVVIECVAKTWGAWTVAKAFGGLGVYCLQSTIPAYIGE</sequence>
<dbReference type="EMBL" id="JAPEUR010000127">
    <property type="protein sequence ID" value="KAJ4319253.1"/>
    <property type="molecule type" value="Genomic_DNA"/>
</dbReference>
<feature type="transmembrane region" description="Helical" evidence="5">
    <location>
        <begin position="28"/>
        <end position="45"/>
    </location>
</feature>
<dbReference type="InterPro" id="IPR036259">
    <property type="entry name" value="MFS_trans_sf"/>
</dbReference>
<evidence type="ECO:0000256" key="3">
    <source>
        <dbReference type="ARBA" id="ARBA00022989"/>
    </source>
</evidence>
<dbReference type="Proteomes" id="UP001140502">
    <property type="component" value="Unassembled WGS sequence"/>
</dbReference>